<organism evidence="11 12">
    <name type="scientific">Candidatus Kerfeldbacteria bacterium RIFCSPHIGHO2_12_FULL_48_17</name>
    <dbReference type="NCBI Taxonomy" id="1798542"/>
    <lineage>
        <taxon>Bacteria</taxon>
        <taxon>Candidatus Kerfeldiibacteriota</taxon>
    </lineage>
</organism>
<evidence type="ECO:0000313" key="12">
    <source>
        <dbReference type="Proteomes" id="UP000176952"/>
    </source>
</evidence>
<keyword evidence="5 6" id="KW-0560">Oxidoreductase</keyword>
<evidence type="ECO:0000256" key="1">
    <source>
        <dbReference type="ARBA" id="ARBA00001974"/>
    </source>
</evidence>
<feature type="domain" description="Acyl-CoA dehydrogenase/oxidase C-terminal" evidence="7">
    <location>
        <begin position="315"/>
        <end position="479"/>
    </location>
</feature>
<dbReference type="Gene3D" id="2.40.110.10">
    <property type="entry name" value="Butyryl-CoA Dehydrogenase, subunit A, domain 2"/>
    <property type="match status" value="1"/>
</dbReference>
<evidence type="ECO:0000256" key="6">
    <source>
        <dbReference type="RuleBase" id="RU362125"/>
    </source>
</evidence>
<feature type="domain" description="Acetyl-CoA dehydrogenase-like C-terminal" evidence="10">
    <location>
        <begin position="503"/>
        <end position="634"/>
    </location>
</feature>
<evidence type="ECO:0000259" key="10">
    <source>
        <dbReference type="Pfam" id="PF12806"/>
    </source>
</evidence>
<dbReference type="InterPro" id="IPR046373">
    <property type="entry name" value="Acyl-CoA_Oxase/DH_mid-dom_sf"/>
</dbReference>
<dbReference type="InterPro" id="IPR036250">
    <property type="entry name" value="AcylCo_DH-like_C"/>
</dbReference>
<dbReference type="PANTHER" id="PTHR42803">
    <property type="entry name" value="ACYL-COA DEHYDROGENASE"/>
    <property type="match status" value="1"/>
</dbReference>
<protein>
    <recommendedName>
        <fullName evidence="13">Acyl-CoA dehydrogenase</fullName>
    </recommendedName>
</protein>
<dbReference type="Gene3D" id="1.20.140.10">
    <property type="entry name" value="Butyryl-CoA Dehydrogenase, subunit A, domain 3"/>
    <property type="match status" value="1"/>
</dbReference>
<dbReference type="InterPro" id="IPR013786">
    <property type="entry name" value="AcylCoA_DH/ox_N"/>
</dbReference>
<gene>
    <name evidence="11" type="ORF">A3F54_04275</name>
</gene>
<dbReference type="GO" id="GO:0050660">
    <property type="term" value="F:flavin adenine dinucleotide binding"/>
    <property type="evidence" value="ECO:0007669"/>
    <property type="project" value="InterPro"/>
</dbReference>
<dbReference type="SUPFAM" id="SSF56645">
    <property type="entry name" value="Acyl-CoA dehydrogenase NM domain-like"/>
    <property type="match status" value="1"/>
</dbReference>
<dbReference type="STRING" id="1798542.A3F54_04275"/>
<dbReference type="Pfam" id="PF02771">
    <property type="entry name" value="Acyl-CoA_dh_N"/>
    <property type="match status" value="1"/>
</dbReference>
<comment type="similarity">
    <text evidence="2 6">Belongs to the acyl-CoA dehydrogenase family.</text>
</comment>
<dbReference type="PANTHER" id="PTHR42803:SF1">
    <property type="entry name" value="BROAD-SPECIFICITY LINEAR ACYL-COA DEHYDROGENASE FADE5"/>
    <property type="match status" value="1"/>
</dbReference>
<feature type="domain" description="Acyl-CoA oxidase/dehydrogenase middle" evidence="8">
    <location>
        <begin position="190"/>
        <end position="297"/>
    </location>
</feature>
<dbReference type="InterPro" id="IPR009075">
    <property type="entry name" value="AcylCo_DH/oxidase_C"/>
</dbReference>
<dbReference type="EMBL" id="MHKD01000009">
    <property type="protein sequence ID" value="OGY84934.1"/>
    <property type="molecule type" value="Genomic_DNA"/>
</dbReference>
<dbReference type="InterPro" id="IPR037069">
    <property type="entry name" value="AcylCoA_DH/ox_N_sf"/>
</dbReference>
<evidence type="ECO:0000256" key="2">
    <source>
        <dbReference type="ARBA" id="ARBA00009347"/>
    </source>
</evidence>
<keyword evidence="3 6" id="KW-0285">Flavoprotein</keyword>
<dbReference type="InterPro" id="IPR025878">
    <property type="entry name" value="Acyl-CoA_dh-like_C_dom"/>
</dbReference>
<proteinExistence type="inferred from homology"/>
<dbReference type="Pfam" id="PF12806">
    <property type="entry name" value="Acyl-CoA_dh_C"/>
    <property type="match status" value="1"/>
</dbReference>
<evidence type="ECO:0000259" key="8">
    <source>
        <dbReference type="Pfam" id="PF02770"/>
    </source>
</evidence>
<dbReference type="Proteomes" id="UP000176952">
    <property type="component" value="Unassembled WGS sequence"/>
</dbReference>
<evidence type="ECO:0000313" key="11">
    <source>
        <dbReference type="EMBL" id="OGY84934.1"/>
    </source>
</evidence>
<dbReference type="Pfam" id="PF02770">
    <property type="entry name" value="Acyl-CoA_dh_M"/>
    <property type="match status" value="1"/>
</dbReference>
<sequence>MVPYYVDQRNLMFWPKVFGFDDSLRTWPFLSEELVGKEDTADLESQDGKMKSTISPELIQDFLQQTVEFAADEIAPLYLKYNAGVGLGPGERGTYFENGNVFVPPPYRRVLKLFNDLGLGRIDISPENGGLGLPHYVESLMALAYVGADPPFALLPGLTFSGARVLEKYGSPWLKKVFLPKLVKQEWLAAMTMTEEKVGSNLPDMETIATWKEGDVFLIKGQKVFISGGDHDVTGNIIHFLLAQTQMPDGTWEISLFAVPKFLVDEEGNIMGPNGCTTLGIEKKLGLDESATCSIGFGNGGGECIGYLIGELGKGLKQLLISMMNESRLFVGIQACSTMARAYRLALVHARERDIYEGKLIDLEDVRRRLTMSKCQIDGWTALLLLASFAKDMAKLADFNGDRVQKMQWEGLLALLTPLCKMGASDAAKKVIDSCKTVKGGWGYILVEGIASLLRDCHVFDLYEGANPVMVDHVLKRVLPSANGAIWAGLQAMVVAECEEWQEADTLRTEAQSLANFFQGFGKIVAEFVSIFVDAKKKKEERTVQPHILAHYKSQSYAFVEAMNRLLLSYVLLKGAVAANKALDEKHRFHQANNSTIEAYDAAVENDPECAFYLDKVVQVRYFFQWELPKVTAFCTSYSRVGNGYSGMSF</sequence>
<dbReference type="SUPFAM" id="SSF47203">
    <property type="entry name" value="Acyl-CoA dehydrogenase C-terminal domain-like"/>
    <property type="match status" value="1"/>
</dbReference>
<dbReference type="GO" id="GO:0016627">
    <property type="term" value="F:oxidoreductase activity, acting on the CH-CH group of donors"/>
    <property type="evidence" value="ECO:0007669"/>
    <property type="project" value="InterPro"/>
</dbReference>
<dbReference type="Pfam" id="PF00441">
    <property type="entry name" value="Acyl-CoA_dh_1"/>
    <property type="match status" value="1"/>
</dbReference>
<feature type="domain" description="Acyl-CoA dehydrogenase/oxidase N-terminal" evidence="9">
    <location>
        <begin position="108"/>
        <end position="186"/>
    </location>
</feature>
<evidence type="ECO:0000256" key="5">
    <source>
        <dbReference type="ARBA" id="ARBA00023002"/>
    </source>
</evidence>
<comment type="caution">
    <text evidence="11">The sequence shown here is derived from an EMBL/GenBank/DDBJ whole genome shotgun (WGS) entry which is preliminary data.</text>
</comment>
<dbReference type="InterPro" id="IPR009100">
    <property type="entry name" value="AcylCoA_DH/oxidase_NM_dom_sf"/>
</dbReference>
<dbReference type="InterPro" id="IPR052166">
    <property type="entry name" value="Diverse_Acyl-CoA_DH"/>
</dbReference>
<dbReference type="InterPro" id="IPR006091">
    <property type="entry name" value="Acyl-CoA_Oxase/DH_mid-dom"/>
</dbReference>
<reference evidence="11 12" key="1">
    <citation type="journal article" date="2016" name="Nat. Commun.">
        <title>Thousands of microbial genomes shed light on interconnected biogeochemical processes in an aquifer system.</title>
        <authorList>
            <person name="Anantharaman K."/>
            <person name="Brown C.T."/>
            <person name="Hug L.A."/>
            <person name="Sharon I."/>
            <person name="Castelle C.J."/>
            <person name="Probst A.J."/>
            <person name="Thomas B.C."/>
            <person name="Singh A."/>
            <person name="Wilkins M.J."/>
            <person name="Karaoz U."/>
            <person name="Brodie E.L."/>
            <person name="Williams K.H."/>
            <person name="Hubbard S.S."/>
            <person name="Banfield J.F."/>
        </authorList>
    </citation>
    <scope>NUCLEOTIDE SEQUENCE [LARGE SCALE GENOMIC DNA]</scope>
</reference>
<name>A0A1G2B6W4_9BACT</name>
<evidence type="ECO:0000259" key="7">
    <source>
        <dbReference type="Pfam" id="PF00441"/>
    </source>
</evidence>
<comment type="cofactor">
    <cofactor evidence="1 6">
        <name>FAD</name>
        <dbReference type="ChEBI" id="CHEBI:57692"/>
    </cofactor>
</comment>
<evidence type="ECO:0000256" key="4">
    <source>
        <dbReference type="ARBA" id="ARBA00022827"/>
    </source>
</evidence>
<keyword evidence="4 6" id="KW-0274">FAD</keyword>
<evidence type="ECO:0000256" key="3">
    <source>
        <dbReference type="ARBA" id="ARBA00022630"/>
    </source>
</evidence>
<dbReference type="Gene3D" id="1.10.540.10">
    <property type="entry name" value="Acyl-CoA dehydrogenase/oxidase, N-terminal domain"/>
    <property type="match status" value="1"/>
</dbReference>
<accession>A0A1G2B6W4</accession>
<dbReference type="AlphaFoldDB" id="A0A1G2B6W4"/>
<evidence type="ECO:0008006" key="13">
    <source>
        <dbReference type="Google" id="ProtNLM"/>
    </source>
</evidence>
<evidence type="ECO:0000259" key="9">
    <source>
        <dbReference type="Pfam" id="PF02771"/>
    </source>
</evidence>